<reference evidence="4" key="1">
    <citation type="submission" date="2021-04" db="EMBL/GenBank/DDBJ databases">
        <title>Genome sequence of Woronichinia naegeliana from Washington state freshwater lake bloom.</title>
        <authorList>
            <person name="Dreher T.W."/>
        </authorList>
    </citation>
    <scope>NUCLEOTIDE SEQUENCE</scope>
    <source>
        <strain evidence="4">WA131</strain>
    </source>
</reference>
<dbReference type="GO" id="GO:0005524">
    <property type="term" value="F:ATP binding"/>
    <property type="evidence" value="ECO:0007669"/>
    <property type="project" value="InterPro"/>
</dbReference>
<evidence type="ECO:0000256" key="1">
    <source>
        <dbReference type="ARBA" id="ARBA00022801"/>
    </source>
</evidence>
<dbReference type="AlphaFoldDB" id="A0A977L177"/>
<keyword evidence="1" id="KW-0378">Hydrolase</keyword>
<dbReference type="PANTHER" id="PTHR10799">
    <property type="entry name" value="SNF2/RAD54 HELICASE FAMILY"/>
    <property type="match status" value="1"/>
</dbReference>
<feature type="domain" description="Helicase C-terminal" evidence="3">
    <location>
        <begin position="865"/>
        <end position="1022"/>
    </location>
</feature>
<organism evidence="4">
    <name type="scientific">Woronichinia naegeliana WA131</name>
    <dbReference type="NCBI Taxonomy" id="2824559"/>
    <lineage>
        <taxon>Bacteria</taxon>
        <taxon>Bacillati</taxon>
        <taxon>Cyanobacteriota</taxon>
        <taxon>Cyanophyceae</taxon>
        <taxon>Synechococcales</taxon>
        <taxon>Coelosphaeriaceae</taxon>
        <taxon>Woronichinia</taxon>
    </lineage>
</organism>
<dbReference type="CDD" id="cd18012">
    <property type="entry name" value="DEXQc_arch_SWI2_SNF2"/>
    <property type="match status" value="1"/>
</dbReference>
<dbReference type="Pfam" id="PF12419">
    <property type="entry name" value="DUF3670"/>
    <property type="match status" value="1"/>
</dbReference>
<protein>
    <submittedName>
        <fullName evidence="4">DEAD/DEAH box helicase</fullName>
    </submittedName>
</protein>
<dbReference type="PROSITE" id="PS51192">
    <property type="entry name" value="HELICASE_ATP_BIND_1"/>
    <property type="match status" value="1"/>
</dbReference>
<dbReference type="KEGG" id="wna:KA717_13600"/>
<dbReference type="InterPro" id="IPR049730">
    <property type="entry name" value="SNF2/RAD54-like_C"/>
</dbReference>
<keyword evidence="4" id="KW-0067">ATP-binding</keyword>
<dbReference type="EMBL" id="CP073041">
    <property type="protein sequence ID" value="UXE63547.1"/>
    <property type="molecule type" value="Genomic_DNA"/>
</dbReference>
<dbReference type="GO" id="GO:0016787">
    <property type="term" value="F:hydrolase activity"/>
    <property type="evidence" value="ECO:0007669"/>
    <property type="project" value="UniProtKB-KW"/>
</dbReference>
<dbReference type="InterPro" id="IPR038718">
    <property type="entry name" value="SNF2-like_sf"/>
</dbReference>
<dbReference type="Gene3D" id="3.40.50.10810">
    <property type="entry name" value="Tandem AAA-ATPase domain"/>
    <property type="match status" value="1"/>
</dbReference>
<dbReference type="SMART" id="SM00487">
    <property type="entry name" value="DEXDc"/>
    <property type="match status" value="1"/>
</dbReference>
<dbReference type="SUPFAM" id="SSF52540">
    <property type="entry name" value="P-loop containing nucleoside triphosphate hydrolases"/>
    <property type="match status" value="2"/>
</dbReference>
<dbReference type="Proteomes" id="UP001065613">
    <property type="component" value="Chromosome"/>
</dbReference>
<proteinExistence type="predicted"/>
<dbReference type="Pfam" id="PF00176">
    <property type="entry name" value="SNF2-rel_dom"/>
    <property type="match status" value="1"/>
</dbReference>
<evidence type="ECO:0000259" key="3">
    <source>
        <dbReference type="PROSITE" id="PS51194"/>
    </source>
</evidence>
<dbReference type="InterPro" id="IPR022138">
    <property type="entry name" value="DUF3670"/>
</dbReference>
<evidence type="ECO:0000313" key="4">
    <source>
        <dbReference type="EMBL" id="UXE63547.1"/>
    </source>
</evidence>
<evidence type="ECO:0000259" key="2">
    <source>
        <dbReference type="PROSITE" id="PS51192"/>
    </source>
</evidence>
<feature type="domain" description="Helicase ATP-binding" evidence="2">
    <location>
        <begin position="575"/>
        <end position="738"/>
    </location>
</feature>
<dbReference type="InterPro" id="IPR014001">
    <property type="entry name" value="Helicase_ATP-bd"/>
</dbReference>
<dbReference type="GO" id="GO:0004386">
    <property type="term" value="F:helicase activity"/>
    <property type="evidence" value="ECO:0007669"/>
    <property type="project" value="UniProtKB-KW"/>
</dbReference>
<dbReference type="InterPro" id="IPR000330">
    <property type="entry name" value="SNF2_N"/>
</dbReference>
<gene>
    <name evidence="4" type="ORF">KA717_13600</name>
</gene>
<dbReference type="InterPro" id="IPR001650">
    <property type="entry name" value="Helicase_C-like"/>
</dbReference>
<name>A0A977L177_9CYAN</name>
<keyword evidence="4" id="KW-0547">Nucleotide-binding</keyword>
<dbReference type="Gene3D" id="3.40.50.300">
    <property type="entry name" value="P-loop containing nucleotide triphosphate hydrolases"/>
    <property type="match status" value="1"/>
</dbReference>
<accession>A0A977L177</accession>
<dbReference type="CDD" id="cd18793">
    <property type="entry name" value="SF2_C_SNF"/>
    <property type="match status" value="1"/>
</dbReference>
<keyword evidence="4" id="KW-0347">Helicase</keyword>
<sequence length="1041" mass="117933">MATLHGSWLVKGDRHYWFLWAEAWREEKETSSPEIAIPIHPFNLDLDELKDCLQTSQLWFPQEFASLASREILKLPSYTSKKLTLPLLAGQKIDDLKPSGLGWQAWQVQGLALKAEEAVPFFQSLPLGIEAYLLGSDLQFFAHLYRWTLDLLVRQKFVPSLEEDEFGHYGQWYPLLDSTQDQTRLAKLTQLLPPVCLAYQGTLLDDWEPSHRASGLILSYLQNLMQAQIRHFSPNLPFTKDSLGQLWLQSLTNKTFVLKSEPYAVQKLATAIRNWQFPIQAFIGDYRNQSLSNQSLQVSLVLEPPTSAASEGGKALWQLNYRLQALDDPDWYIAADTIWQTNQERYVWNERVLEQPQEILLKGLGLASRLYAPIAESLEKPRPIGCPLDAIQVFEFIKASAWQLQDQGLGVVVPPSLTGGVAEKRLGLKIQGQLTPQKGERLTLKSLLQYQLKLVIGDQEISQKDFQALLDQRSPLVEMNGQWITLQPADVRAAQAILNQSQAPLNLSVEDALRISMGDSQTIAKLPVVKFEASGVLQELITNLNDNQGIKAIHNPPNFQGELRPYQAKGVGWLAFLEKWGLGSCLADDMGLGKTPQLLAFLLNLKAEAMLTKPVLIVCPTSVINNWSHEIKKFAPSLAFHIHHGDKRSKGSDFAKTIEQKQIILTSYSLLFRDIKSLGNIVWQGVVLDEAQNIKNPQSKQSQAVRKLQAGFRIALTGTPVENRLAELWAILDFLNPDFLGTQAFFQRRFATPIEKFGDRQSLQILRSLVRPFILRRLKTDRTIIQDLPEKQEMTVFCGLSSEQANLYQQLVEKSLQDIEESTGIQRRGLILSLLVKLKQICNHPAQFLKESTLTSAQVSGKLLRLEEMLEEVITEGDRALIFTQFAEWGKLLQPYLKAKFKQEVLFLYGATPRLSRQAMIDRFQNDPDAPSIFILSLKAGGTGLNLTRANHVFHCDRWWNPAVENQATDRAFRIGQKRNVQVHKFVCTGTLEERIDEMITSKKQLAEQTVDAGENWLTELDTDQLRNLLLLDRNAIIDES</sequence>
<dbReference type="SMART" id="SM00490">
    <property type="entry name" value="HELICc"/>
    <property type="match status" value="1"/>
</dbReference>
<dbReference type="Pfam" id="PF00271">
    <property type="entry name" value="Helicase_C"/>
    <property type="match status" value="1"/>
</dbReference>
<dbReference type="InterPro" id="IPR027417">
    <property type="entry name" value="P-loop_NTPase"/>
</dbReference>
<dbReference type="FunFam" id="3.40.50.300:FF:000533">
    <property type="entry name" value="Helicase, Snf2 family"/>
    <property type="match status" value="1"/>
</dbReference>
<dbReference type="PROSITE" id="PS51194">
    <property type="entry name" value="HELICASE_CTER"/>
    <property type="match status" value="1"/>
</dbReference>